<reference evidence="2 3" key="1">
    <citation type="journal article" date="2024" name="bioRxiv">
        <title>A reference genome for Trichogramma kaykai: A tiny desert-dwelling parasitoid wasp with competing sex-ratio distorters.</title>
        <authorList>
            <person name="Culotta J."/>
            <person name="Lindsey A.R."/>
        </authorList>
    </citation>
    <scope>NUCLEOTIDE SEQUENCE [LARGE SCALE GENOMIC DNA]</scope>
    <source>
        <strain evidence="2 3">KSX58</strain>
    </source>
</reference>
<dbReference type="EMBL" id="JBJJXI010000051">
    <property type="protein sequence ID" value="KAL3400387.1"/>
    <property type="molecule type" value="Genomic_DNA"/>
</dbReference>
<dbReference type="Proteomes" id="UP001627154">
    <property type="component" value="Unassembled WGS sequence"/>
</dbReference>
<comment type="caution">
    <text evidence="2">The sequence shown here is derived from an EMBL/GenBank/DDBJ whole genome shotgun (WGS) entry which is preliminary data.</text>
</comment>
<evidence type="ECO:0000313" key="2">
    <source>
        <dbReference type="EMBL" id="KAL3400387.1"/>
    </source>
</evidence>
<evidence type="ECO:0008006" key="4">
    <source>
        <dbReference type="Google" id="ProtNLM"/>
    </source>
</evidence>
<protein>
    <recommendedName>
        <fullName evidence="4">Secreted protein</fullName>
    </recommendedName>
</protein>
<organism evidence="2 3">
    <name type="scientific">Trichogramma kaykai</name>
    <dbReference type="NCBI Taxonomy" id="54128"/>
    <lineage>
        <taxon>Eukaryota</taxon>
        <taxon>Metazoa</taxon>
        <taxon>Ecdysozoa</taxon>
        <taxon>Arthropoda</taxon>
        <taxon>Hexapoda</taxon>
        <taxon>Insecta</taxon>
        <taxon>Pterygota</taxon>
        <taxon>Neoptera</taxon>
        <taxon>Endopterygota</taxon>
        <taxon>Hymenoptera</taxon>
        <taxon>Apocrita</taxon>
        <taxon>Proctotrupomorpha</taxon>
        <taxon>Chalcidoidea</taxon>
        <taxon>Trichogrammatidae</taxon>
        <taxon>Trichogramma</taxon>
    </lineage>
</organism>
<evidence type="ECO:0000313" key="3">
    <source>
        <dbReference type="Proteomes" id="UP001627154"/>
    </source>
</evidence>
<name>A0ABD2X4W7_9HYME</name>
<evidence type="ECO:0000256" key="1">
    <source>
        <dbReference type="SAM" id="SignalP"/>
    </source>
</evidence>
<feature type="signal peptide" evidence="1">
    <location>
        <begin position="1"/>
        <end position="23"/>
    </location>
</feature>
<proteinExistence type="predicted"/>
<gene>
    <name evidence="2" type="ORF">TKK_006253</name>
</gene>
<feature type="chain" id="PRO_5044764092" description="Secreted protein" evidence="1">
    <location>
        <begin position="24"/>
        <end position="212"/>
    </location>
</feature>
<dbReference type="AlphaFoldDB" id="A0ABD2X4W7"/>
<accession>A0ABD2X4W7</accession>
<keyword evidence="3" id="KW-1185">Reference proteome</keyword>
<sequence length="212" mass="24855">MVNSEVSFTGVFLTCSFSWATYAQVLPADICEIYIHLKLLEKFVHKTFHRPFKKLSEFLRASDGNQWQILHASKLAWIKQKKALRKWNAPRKCAHERSSSDVPNRYNARVRQRVVCALPYRSLGWNSLYSVAVWDATRRETASSTFSYLFDLRIIECKCCYKFSYLKSWQAAAAKKDANIKKKDKKQTRTNTHKRVCITRVLVRYWFKGARG</sequence>
<keyword evidence="1" id="KW-0732">Signal</keyword>